<evidence type="ECO:0000313" key="2">
    <source>
        <dbReference type="EMBL" id="KAF1952116.1"/>
    </source>
</evidence>
<keyword evidence="3" id="KW-1185">Reference proteome</keyword>
<reference evidence="2" key="1">
    <citation type="journal article" date="2020" name="Stud. Mycol.">
        <title>101 Dothideomycetes genomes: a test case for predicting lifestyles and emergence of pathogens.</title>
        <authorList>
            <person name="Haridas S."/>
            <person name="Albert R."/>
            <person name="Binder M."/>
            <person name="Bloem J."/>
            <person name="Labutti K."/>
            <person name="Salamov A."/>
            <person name="Andreopoulos B."/>
            <person name="Baker S."/>
            <person name="Barry K."/>
            <person name="Bills G."/>
            <person name="Bluhm B."/>
            <person name="Cannon C."/>
            <person name="Castanera R."/>
            <person name="Culley D."/>
            <person name="Daum C."/>
            <person name="Ezra D."/>
            <person name="Gonzalez J."/>
            <person name="Henrissat B."/>
            <person name="Kuo A."/>
            <person name="Liang C."/>
            <person name="Lipzen A."/>
            <person name="Lutzoni F."/>
            <person name="Magnuson J."/>
            <person name="Mondo S."/>
            <person name="Nolan M."/>
            <person name="Ohm R."/>
            <person name="Pangilinan J."/>
            <person name="Park H.-J."/>
            <person name="Ramirez L."/>
            <person name="Alfaro M."/>
            <person name="Sun H."/>
            <person name="Tritt A."/>
            <person name="Yoshinaga Y."/>
            <person name="Zwiers L.-H."/>
            <person name="Turgeon B."/>
            <person name="Goodwin S."/>
            <person name="Spatafora J."/>
            <person name="Crous P."/>
            <person name="Grigoriev I."/>
        </authorList>
    </citation>
    <scope>NUCLEOTIDE SEQUENCE</scope>
    <source>
        <strain evidence="2">CBS 675.92</strain>
    </source>
</reference>
<evidence type="ECO:0000313" key="3">
    <source>
        <dbReference type="Proteomes" id="UP000800035"/>
    </source>
</evidence>
<feature type="domain" description="Aminoglycoside phosphotransferase" evidence="1">
    <location>
        <begin position="122"/>
        <end position="319"/>
    </location>
</feature>
<dbReference type="InterPro" id="IPR011009">
    <property type="entry name" value="Kinase-like_dom_sf"/>
</dbReference>
<dbReference type="InterPro" id="IPR035896">
    <property type="entry name" value="AN1-like_Znf"/>
</dbReference>
<dbReference type="AlphaFoldDB" id="A0A6A5TMS9"/>
<dbReference type="Pfam" id="PF01636">
    <property type="entry name" value="APH"/>
    <property type="match status" value="1"/>
</dbReference>
<gene>
    <name evidence="2" type="ORF">CC80DRAFT_538341</name>
</gene>
<dbReference type="InterPro" id="IPR002575">
    <property type="entry name" value="Aminoglycoside_PTrfase"/>
</dbReference>
<dbReference type="PANTHER" id="PTHR21310">
    <property type="entry name" value="AMINOGLYCOSIDE PHOSPHOTRANSFERASE-RELATED-RELATED"/>
    <property type="match status" value="1"/>
</dbReference>
<dbReference type="Proteomes" id="UP000800035">
    <property type="component" value="Unassembled WGS sequence"/>
</dbReference>
<dbReference type="PANTHER" id="PTHR21310:SF15">
    <property type="entry name" value="AMINOGLYCOSIDE PHOSPHOTRANSFERASE DOMAIN-CONTAINING PROTEIN"/>
    <property type="match status" value="1"/>
</dbReference>
<name>A0A6A5TMS9_9PLEO</name>
<organism evidence="2 3">
    <name type="scientific">Byssothecium circinans</name>
    <dbReference type="NCBI Taxonomy" id="147558"/>
    <lineage>
        <taxon>Eukaryota</taxon>
        <taxon>Fungi</taxon>
        <taxon>Dikarya</taxon>
        <taxon>Ascomycota</taxon>
        <taxon>Pezizomycotina</taxon>
        <taxon>Dothideomycetes</taxon>
        <taxon>Pleosporomycetidae</taxon>
        <taxon>Pleosporales</taxon>
        <taxon>Massarineae</taxon>
        <taxon>Massarinaceae</taxon>
        <taxon>Byssothecium</taxon>
    </lineage>
</organism>
<dbReference type="InterPro" id="IPR051678">
    <property type="entry name" value="AGP_Transferase"/>
</dbReference>
<dbReference type="SUPFAM" id="SSF118310">
    <property type="entry name" value="AN1-like Zinc finger"/>
    <property type="match status" value="1"/>
</dbReference>
<dbReference type="EMBL" id="ML977012">
    <property type="protein sequence ID" value="KAF1952116.1"/>
    <property type="molecule type" value="Genomic_DNA"/>
</dbReference>
<protein>
    <recommendedName>
        <fullName evidence="1">Aminoglycoside phosphotransferase domain-containing protein</fullName>
    </recommendedName>
</protein>
<evidence type="ECO:0000259" key="1">
    <source>
        <dbReference type="Pfam" id="PF01636"/>
    </source>
</evidence>
<dbReference type="OrthoDB" id="5327538at2759"/>
<dbReference type="SUPFAM" id="SSF56112">
    <property type="entry name" value="Protein kinase-like (PK-like)"/>
    <property type="match status" value="1"/>
</dbReference>
<accession>A0A6A5TMS9</accession>
<proteinExistence type="predicted"/>
<sequence>MPMRTCDFDSCSKPAVRTTGDCILCNQHLCSSHLQAPFHQCPSWEDAEHYDPAAREAEKKEIEILFQRINRDALAARASELRNGIGCSIPALQYDRSKRSSVMGGMNYHIDIVFEDDVTECATMKFLEKTAVPTPKVFDFAVESAENPVGVGYMLVEKMAGTSLRWALLSSEQRRKIVEQLADIFIELRKYPFEKMGSLEPCSSPSSQPIVGAFARESLTDFHGEHMAPLGPYSSPREYHTCSVKLILDLILREEMYTQNPIDAYLIHRFLLDLIPSVLPSQDQQHDGQFFLKHADDKGDHILVDADYNITAIIDWEWAYTALEAIAFNSPIGMIPVNDFYNGVNTLGEEEEFLAERFENMGERSLARTVREGQLQHRFEFCCGYDMTADWQGFLGLFKGLREAVGVDQGLEWEEWKEVALERYKGDEGLERLLSKAGVVGKG</sequence>